<evidence type="ECO:0000313" key="3">
    <source>
        <dbReference type="Proteomes" id="UP000242715"/>
    </source>
</evidence>
<dbReference type="Proteomes" id="UP000242715">
    <property type="component" value="Unassembled WGS sequence"/>
</dbReference>
<keyword evidence="3" id="KW-1185">Reference proteome</keyword>
<name>A0A2Z6P6G7_TRISU</name>
<reference evidence="3" key="1">
    <citation type="journal article" date="2017" name="Front. Plant Sci.">
        <title>Climate Clever Clovers: New Paradigm to Reduce the Environmental Footprint of Ruminants by Breeding Low Methanogenic Forages Utilizing Haplotype Variation.</title>
        <authorList>
            <person name="Kaur P."/>
            <person name="Appels R."/>
            <person name="Bayer P.E."/>
            <person name="Keeble-Gagnere G."/>
            <person name="Wang J."/>
            <person name="Hirakawa H."/>
            <person name="Shirasawa K."/>
            <person name="Vercoe P."/>
            <person name="Stefanova K."/>
            <person name="Durmic Z."/>
            <person name="Nichols P."/>
            <person name="Revell C."/>
            <person name="Isobe S.N."/>
            <person name="Edwards D."/>
            <person name="Erskine W."/>
        </authorList>
    </citation>
    <scope>NUCLEOTIDE SEQUENCE [LARGE SCALE GENOMIC DNA]</scope>
    <source>
        <strain evidence="3">cv. Daliak</strain>
    </source>
</reference>
<proteinExistence type="predicted"/>
<dbReference type="EMBL" id="DF976566">
    <property type="protein sequence ID" value="GAU51971.1"/>
    <property type="molecule type" value="Genomic_DNA"/>
</dbReference>
<dbReference type="AlphaFoldDB" id="A0A2Z6P6G7"/>
<protein>
    <submittedName>
        <fullName evidence="2">Uncharacterized protein</fullName>
    </submittedName>
</protein>
<evidence type="ECO:0000256" key="1">
    <source>
        <dbReference type="SAM" id="MobiDB-lite"/>
    </source>
</evidence>
<dbReference type="OrthoDB" id="266718at2759"/>
<evidence type="ECO:0000313" key="2">
    <source>
        <dbReference type="EMBL" id="GAU51971.1"/>
    </source>
</evidence>
<accession>A0A2Z6P6G7</accession>
<gene>
    <name evidence="2" type="ORF">TSUD_417640</name>
</gene>
<feature type="region of interest" description="Disordered" evidence="1">
    <location>
        <begin position="142"/>
        <end position="169"/>
    </location>
</feature>
<organism evidence="2 3">
    <name type="scientific">Trifolium subterraneum</name>
    <name type="common">Subterranean clover</name>
    <dbReference type="NCBI Taxonomy" id="3900"/>
    <lineage>
        <taxon>Eukaryota</taxon>
        <taxon>Viridiplantae</taxon>
        <taxon>Streptophyta</taxon>
        <taxon>Embryophyta</taxon>
        <taxon>Tracheophyta</taxon>
        <taxon>Spermatophyta</taxon>
        <taxon>Magnoliopsida</taxon>
        <taxon>eudicotyledons</taxon>
        <taxon>Gunneridae</taxon>
        <taxon>Pentapetalae</taxon>
        <taxon>rosids</taxon>
        <taxon>fabids</taxon>
        <taxon>Fabales</taxon>
        <taxon>Fabaceae</taxon>
        <taxon>Papilionoideae</taxon>
        <taxon>50 kb inversion clade</taxon>
        <taxon>NPAAA clade</taxon>
        <taxon>Hologalegina</taxon>
        <taxon>IRL clade</taxon>
        <taxon>Trifolieae</taxon>
        <taxon>Trifolium</taxon>
    </lineage>
</organism>
<sequence length="203" mass="22471">MHSKSLIIQISKPHTFVTILIYFEEIYTCSTDLNDRTSFRIDRIDGEFDKICRSLGLYGPEDFAIPAAAWEAKKFRSSSDIGRLRYSRCCMSEKCQDRDRDEVAETVVIGGAGGINGIRPPMIKPPPLMRVWVVDNSESLQRRREKAGSGSGGDAAGAGDNSVSSEEGELVISPNQRIKPGCWQKGVLLWRGSFASVYEGCTE</sequence>